<dbReference type="SUPFAM" id="SSF53649">
    <property type="entry name" value="Alkaline phosphatase-like"/>
    <property type="match status" value="1"/>
</dbReference>
<dbReference type="Proteomes" id="UP000886998">
    <property type="component" value="Unassembled WGS sequence"/>
</dbReference>
<dbReference type="InterPro" id="IPR017850">
    <property type="entry name" value="Alkaline_phosphatase_core_sf"/>
</dbReference>
<evidence type="ECO:0000313" key="1">
    <source>
        <dbReference type="EMBL" id="GFS32193.1"/>
    </source>
</evidence>
<proteinExistence type="predicted"/>
<accession>A0A8X6I614</accession>
<evidence type="ECO:0000313" key="2">
    <source>
        <dbReference type="Proteomes" id="UP000886998"/>
    </source>
</evidence>
<dbReference type="OrthoDB" id="103349at2759"/>
<dbReference type="EMBL" id="BMAV01024325">
    <property type="protein sequence ID" value="GFS32193.1"/>
    <property type="molecule type" value="Genomic_DNA"/>
</dbReference>
<sequence>WHLGCSKKAYMPTSRGFDTFFGYCYGFLDYYDYTHFTPSRTHPDEGYHDKVVGLFKVIHYKKLSPFKIYGGLDLGLTTFPKQENLTVSMSDMEKEMMICLS</sequence>
<reference evidence="1" key="1">
    <citation type="submission" date="2020-08" db="EMBL/GenBank/DDBJ databases">
        <title>Multicomponent nature underlies the extraordinary mechanical properties of spider dragline silk.</title>
        <authorList>
            <person name="Kono N."/>
            <person name="Nakamura H."/>
            <person name="Mori M."/>
            <person name="Yoshida Y."/>
            <person name="Ohtoshi R."/>
            <person name="Malay A.D."/>
            <person name="Moran D.A.P."/>
            <person name="Tomita M."/>
            <person name="Numata K."/>
            <person name="Arakawa K."/>
        </authorList>
    </citation>
    <scope>NUCLEOTIDE SEQUENCE</scope>
</reference>
<dbReference type="AlphaFoldDB" id="A0A8X6I614"/>
<protein>
    <submittedName>
        <fullName evidence="1">Uncharacterized protein</fullName>
    </submittedName>
</protein>
<name>A0A8X6I614_9ARAC</name>
<organism evidence="1 2">
    <name type="scientific">Trichonephila inaurata madagascariensis</name>
    <dbReference type="NCBI Taxonomy" id="2747483"/>
    <lineage>
        <taxon>Eukaryota</taxon>
        <taxon>Metazoa</taxon>
        <taxon>Ecdysozoa</taxon>
        <taxon>Arthropoda</taxon>
        <taxon>Chelicerata</taxon>
        <taxon>Arachnida</taxon>
        <taxon>Araneae</taxon>
        <taxon>Araneomorphae</taxon>
        <taxon>Entelegynae</taxon>
        <taxon>Araneoidea</taxon>
        <taxon>Nephilidae</taxon>
        <taxon>Trichonephila</taxon>
        <taxon>Trichonephila inaurata</taxon>
    </lineage>
</organism>
<gene>
    <name evidence="1" type="ORF">TNIN_132631</name>
</gene>
<dbReference type="Gene3D" id="3.40.720.10">
    <property type="entry name" value="Alkaline Phosphatase, subunit A"/>
    <property type="match status" value="1"/>
</dbReference>
<feature type="non-terminal residue" evidence="1">
    <location>
        <position position="1"/>
    </location>
</feature>
<comment type="caution">
    <text evidence="1">The sequence shown here is derived from an EMBL/GenBank/DDBJ whole genome shotgun (WGS) entry which is preliminary data.</text>
</comment>
<keyword evidence="2" id="KW-1185">Reference proteome</keyword>